<feature type="transmembrane region" description="Helical" evidence="8">
    <location>
        <begin position="410"/>
        <end position="431"/>
    </location>
</feature>
<evidence type="ECO:0000256" key="8">
    <source>
        <dbReference type="SAM" id="Phobius"/>
    </source>
</evidence>
<comment type="caution">
    <text evidence="9">The sequence shown here is derived from an EMBL/GenBank/DDBJ whole genome shotgun (WGS) entry which is preliminary data.</text>
</comment>
<dbReference type="Pfam" id="PF00209">
    <property type="entry name" value="SNF"/>
    <property type="match status" value="1"/>
</dbReference>
<dbReference type="EMBL" id="JAVFWL010000001">
    <property type="protein sequence ID" value="KAK6730756.1"/>
    <property type="molecule type" value="Genomic_DNA"/>
</dbReference>
<feature type="transmembrane region" description="Helical" evidence="8">
    <location>
        <begin position="491"/>
        <end position="517"/>
    </location>
</feature>
<dbReference type="PANTHER" id="PTHR11616">
    <property type="entry name" value="SODIUM/CHLORIDE DEPENDENT TRANSPORTER"/>
    <property type="match status" value="1"/>
</dbReference>
<comment type="subcellular location">
    <subcellularLocation>
        <location evidence="1">Membrane</location>
        <topology evidence="1">Multi-pass membrane protein</topology>
    </subcellularLocation>
</comment>
<evidence type="ECO:0000256" key="3">
    <source>
        <dbReference type="ARBA" id="ARBA00022692"/>
    </source>
</evidence>
<feature type="transmembrane region" description="Helical" evidence="8">
    <location>
        <begin position="557"/>
        <end position="584"/>
    </location>
</feature>
<dbReference type="PANTHER" id="PTHR11616:SF241">
    <property type="entry name" value="SODIUM- AND CHLORIDE-DEPENDENT GLYCINE TRANSPORTER 2"/>
    <property type="match status" value="1"/>
</dbReference>
<feature type="transmembrane region" description="Helical" evidence="8">
    <location>
        <begin position="605"/>
        <end position="624"/>
    </location>
</feature>
<feature type="transmembrane region" description="Helical" evidence="8">
    <location>
        <begin position="103"/>
        <end position="124"/>
    </location>
</feature>
<evidence type="ECO:0000256" key="4">
    <source>
        <dbReference type="ARBA" id="ARBA00022847"/>
    </source>
</evidence>
<feature type="transmembrane region" description="Helical" evidence="8">
    <location>
        <begin position="144"/>
        <end position="165"/>
    </location>
</feature>
<dbReference type="InterPro" id="IPR000175">
    <property type="entry name" value="Na/ntran_symport"/>
</dbReference>
<gene>
    <name evidence="9" type="primary">Necator_chrI.g3436</name>
    <name evidence="9" type="ORF">RB195_007307</name>
</gene>
<evidence type="ECO:0000313" key="10">
    <source>
        <dbReference type="Proteomes" id="UP001303046"/>
    </source>
</evidence>
<name>A0ABR1BYA8_NECAM</name>
<keyword evidence="4" id="KW-0769">Symport</keyword>
<keyword evidence="10" id="KW-1185">Reference proteome</keyword>
<dbReference type="PROSITE" id="PS50267">
    <property type="entry name" value="NA_NEUROTRAN_SYMP_3"/>
    <property type="match status" value="1"/>
</dbReference>
<keyword evidence="6 8" id="KW-0472">Membrane</keyword>
<accession>A0ABR1BYA8</accession>
<dbReference type="Proteomes" id="UP001303046">
    <property type="component" value="Unassembled WGS sequence"/>
</dbReference>
<feature type="compositionally biased region" description="Polar residues" evidence="7">
    <location>
        <begin position="26"/>
        <end position="35"/>
    </location>
</feature>
<keyword evidence="2" id="KW-0813">Transport</keyword>
<reference evidence="9 10" key="1">
    <citation type="submission" date="2023-08" db="EMBL/GenBank/DDBJ databases">
        <title>A Necator americanus chromosomal reference genome.</title>
        <authorList>
            <person name="Ilik V."/>
            <person name="Petrzelkova K.J."/>
            <person name="Pardy F."/>
            <person name="Fuh T."/>
            <person name="Niatou-Singa F.S."/>
            <person name="Gouil Q."/>
            <person name="Baker L."/>
            <person name="Ritchie M.E."/>
            <person name="Jex A.R."/>
            <person name="Gazzola D."/>
            <person name="Li H."/>
            <person name="Toshio Fujiwara R."/>
            <person name="Zhan B."/>
            <person name="Aroian R.V."/>
            <person name="Pafco B."/>
            <person name="Schwarz E.M."/>
        </authorList>
    </citation>
    <scope>NUCLEOTIDE SEQUENCE [LARGE SCALE GENOMIC DNA]</scope>
    <source>
        <strain evidence="9 10">Aroian</strain>
        <tissue evidence="9">Whole animal</tissue>
    </source>
</reference>
<evidence type="ECO:0000256" key="7">
    <source>
        <dbReference type="SAM" id="MobiDB-lite"/>
    </source>
</evidence>
<evidence type="ECO:0000256" key="2">
    <source>
        <dbReference type="ARBA" id="ARBA00022448"/>
    </source>
</evidence>
<dbReference type="SUPFAM" id="SSF161070">
    <property type="entry name" value="SNF-like"/>
    <property type="match status" value="1"/>
</dbReference>
<evidence type="ECO:0000256" key="1">
    <source>
        <dbReference type="ARBA" id="ARBA00004141"/>
    </source>
</evidence>
<evidence type="ECO:0008006" key="11">
    <source>
        <dbReference type="Google" id="ProtNLM"/>
    </source>
</evidence>
<evidence type="ECO:0000256" key="6">
    <source>
        <dbReference type="ARBA" id="ARBA00023136"/>
    </source>
</evidence>
<feature type="transmembrane region" description="Helical" evidence="8">
    <location>
        <begin position="636"/>
        <end position="656"/>
    </location>
</feature>
<feature type="transmembrane region" description="Helical" evidence="8">
    <location>
        <begin position="375"/>
        <end position="398"/>
    </location>
</feature>
<keyword evidence="3 8" id="KW-0812">Transmembrane</keyword>
<feature type="transmembrane region" description="Helical" evidence="8">
    <location>
        <begin position="334"/>
        <end position="355"/>
    </location>
</feature>
<feature type="region of interest" description="Disordered" evidence="7">
    <location>
        <begin position="1"/>
        <end position="35"/>
    </location>
</feature>
<keyword evidence="5 8" id="KW-1133">Transmembrane helix</keyword>
<feature type="transmembrane region" description="Helical" evidence="8">
    <location>
        <begin position="77"/>
        <end position="96"/>
    </location>
</feature>
<organism evidence="9 10">
    <name type="scientific">Necator americanus</name>
    <name type="common">Human hookworm</name>
    <dbReference type="NCBI Taxonomy" id="51031"/>
    <lineage>
        <taxon>Eukaryota</taxon>
        <taxon>Metazoa</taxon>
        <taxon>Ecdysozoa</taxon>
        <taxon>Nematoda</taxon>
        <taxon>Chromadorea</taxon>
        <taxon>Rhabditida</taxon>
        <taxon>Rhabditina</taxon>
        <taxon>Rhabditomorpha</taxon>
        <taxon>Strongyloidea</taxon>
        <taxon>Ancylostomatidae</taxon>
        <taxon>Bunostominae</taxon>
        <taxon>Necator</taxon>
    </lineage>
</organism>
<evidence type="ECO:0000313" key="9">
    <source>
        <dbReference type="EMBL" id="KAK6730756.1"/>
    </source>
</evidence>
<feature type="transmembrane region" description="Helical" evidence="8">
    <location>
        <begin position="310"/>
        <end position="327"/>
    </location>
</feature>
<evidence type="ECO:0000256" key="5">
    <source>
        <dbReference type="ARBA" id="ARBA00022989"/>
    </source>
</evidence>
<sequence>MESDNPKLMKLLVSQEQSPPREKAPSSASFSTKDEFSISSESIEVLQDEGVHEEELKVALGKLTRMGARNQMWRNKFVGFNVIVGYLTTYATYARFCHFLDQYGLGFVIAFVTCMFFIGLPLVYLEMALGQFTTLNAVAVFKRIAPIASGLGVSMLFLSLIVAIVDYSMLFSFISVLGNAVRVDTNEMPWHRCSNRADGPGCRQPQPCPKIYEEDFYDEESPVVQNQQDLTYFFDISDSSDTQHPMKLIGDQCIRPEFYTIYKSLHKERVQYLPYVATQRSIPALSFLLNKVGMEDFGTMAFRYPSTEDIFTHFLSWLLILVVSVQGRPFLLKMCIAITIIFNSIMLTVLSIMLFAKLDAFMEIGRKLSLGPDVWATAVLVVLNTLRVGQGGLFFLGAQNKFSNNLAVDALAVTIYLMCAIFLYSTVHVFLKATGAPFLFKGSMRDYISFLDKSRKESLYSQFFVYWTTTAELIVYRPYEPFLQLAMSCGYTALVINNIAVVLEVVASSCVTSLDFLSDEASTKAIMRSATFLIALCSFFLNSELGFATTVTIENTVIPAATAFVVLSELIVVGVIYGFPRVYANVLSMSSHEEEDKLMRRVSNLFHLYFWRASPFFILASLLYAYPHPPDSMGKAAWFIIVLILMPTAIACYKVSHFFSRIGNIRLLFVPDYNLWGPRMADDRANATRIIRKLQIPVAW</sequence>
<protein>
    <recommendedName>
        <fullName evidence="11">Sodium:neurotransmitter symporter family protein</fullName>
    </recommendedName>
</protein>
<feature type="transmembrane region" description="Helical" evidence="8">
    <location>
        <begin position="529"/>
        <end position="551"/>
    </location>
</feature>
<dbReference type="InterPro" id="IPR037272">
    <property type="entry name" value="SNS_sf"/>
</dbReference>
<proteinExistence type="predicted"/>